<dbReference type="AlphaFoldDB" id="A0A2J7TIQ0"/>
<keyword evidence="1" id="KW-0472">Membrane</keyword>
<name>A0A2J7TIQ0_METSI</name>
<dbReference type="OrthoDB" id="102964at2"/>
<dbReference type="EMBL" id="PDZR01000005">
    <property type="protein sequence ID" value="PNG26654.1"/>
    <property type="molecule type" value="Genomic_DNA"/>
</dbReference>
<comment type="caution">
    <text evidence="3">The sequence shown here is derived from an EMBL/GenBank/DDBJ whole genome shotgun (WGS) entry which is preliminary data.</text>
</comment>
<dbReference type="Proteomes" id="UP000236286">
    <property type="component" value="Unassembled WGS sequence"/>
</dbReference>
<evidence type="ECO:0000313" key="4">
    <source>
        <dbReference type="Proteomes" id="UP000236286"/>
    </source>
</evidence>
<gene>
    <name evidence="3" type="ORF">CR492_06575</name>
</gene>
<feature type="signal peptide" evidence="2">
    <location>
        <begin position="1"/>
        <end position="22"/>
    </location>
</feature>
<accession>A0A2J7TIQ0</accession>
<proteinExistence type="predicted"/>
<evidence type="ECO:0000313" key="3">
    <source>
        <dbReference type="EMBL" id="PNG26654.1"/>
    </source>
</evidence>
<dbReference type="InterPro" id="IPR009642">
    <property type="entry name" value="DUF1236"/>
</dbReference>
<protein>
    <recommendedName>
        <fullName evidence="5">DUF1236 domain-containing protein</fullName>
    </recommendedName>
</protein>
<keyword evidence="1" id="KW-1133">Transmembrane helix</keyword>
<keyword evidence="2" id="KW-0732">Signal</keyword>
<sequence>MSSKFFLSVLMASTLMSGAAVAQGLVPGAERGAQEGGAAAGPVGAIVGGAVGAAAGTVGGILGVEQRPRFRSYVQREHVTSYRYEEPLRVGAVLPNAGVTYYDVPPEYQAPGYRYTVVNGVPVLVDPNTGRIVEVIE</sequence>
<dbReference type="RefSeq" id="WP_102842953.1">
    <property type="nucleotide sequence ID" value="NZ_PDZR01000005.1"/>
</dbReference>
<feature type="chain" id="PRO_5018263269" description="DUF1236 domain-containing protein" evidence="2">
    <location>
        <begin position="23"/>
        <end position="137"/>
    </location>
</feature>
<reference evidence="3 4" key="1">
    <citation type="submission" date="2017-10" db="EMBL/GenBank/DDBJ databases">
        <title>Genome announcement of Methylocella silvestris TVC from permafrost.</title>
        <authorList>
            <person name="Wang J."/>
            <person name="Geng K."/>
            <person name="Ul-Haque F."/>
            <person name="Crombie A.T."/>
            <person name="Street L.E."/>
            <person name="Wookey P.A."/>
            <person name="Murrell J.C."/>
            <person name="Pratscher J."/>
        </authorList>
    </citation>
    <scope>NUCLEOTIDE SEQUENCE [LARGE SCALE GENOMIC DNA]</scope>
    <source>
        <strain evidence="3 4">TVC</strain>
    </source>
</reference>
<evidence type="ECO:0000256" key="1">
    <source>
        <dbReference type="SAM" id="Phobius"/>
    </source>
</evidence>
<keyword evidence="1" id="KW-0812">Transmembrane</keyword>
<feature type="transmembrane region" description="Helical" evidence="1">
    <location>
        <begin position="38"/>
        <end position="64"/>
    </location>
</feature>
<organism evidence="3 4">
    <name type="scientific">Methylocella silvestris</name>
    <dbReference type="NCBI Taxonomy" id="199596"/>
    <lineage>
        <taxon>Bacteria</taxon>
        <taxon>Pseudomonadati</taxon>
        <taxon>Pseudomonadota</taxon>
        <taxon>Alphaproteobacteria</taxon>
        <taxon>Hyphomicrobiales</taxon>
        <taxon>Beijerinckiaceae</taxon>
        <taxon>Methylocella</taxon>
    </lineage>
</organism>
<dbReference type="Pfam" id="PF06823">
    <property type="entry name" value="DUF1236"/>
    <property type="match status" value="1"/>
</dbReference>
<evidence type="ECO:0000256" key="2">
    <source>
        <dbReference type="SAM" id="SignalP"/>
    </source>
</evidence>
<evidence type="ECO:0008006" key="5">
    <source>
        <dbReference type="Google" id="ProtNLM"/>
    </source>
</evidence>